<keyword evidence="7 9" id="KW-0238">DNA-binding</keyword>
<accession>A0A9D9N9Z3</accession>
<dbReference type="GO" id="GO:0006355">
    <property type="term" value="P:regulation of DNA-templated transcription"/>
    <property type="evidence" value="ECO:0007669"/>
    <property type="project" value="UniProtKB-UniRule"/>
</dbReference>
<comment type="subcellular location">
    <subcellularLocation>
        <location evidence="9">Cytoplasm</location>
    </subcellularLocation>
</comment>
<dbReference type="SMART" id="SM00487">
    <property type="entry name" value="DEXDc"/>
    <property type="match status" value="1"/>
</dbReference>
<keyword evidence="6 9" id="KW-0067">ATP-binding</keyword>
<dbReference type="CDD" id="cd17991">
    <property type="entry name" value="DEXHc_TRCF"/>
    <property type="match status" value="1"/>
</dbReference>
<dbReference type="GO" id="GO:0003684">
    <property type="term" value="F:damaged DNA binding"/>
    <property type="evidence" value="ECO:0007669"/>
    <property type="project" value="InterPro"/>
</dbReference>
<dbReference type="SMART" id="SM01058">
    <property type="entry name" value="CarD_TRCF"/>
    <property type="match status" value="1"/>
</dbReference>
<evidence type="ECO:0000256" key="2">
    <source>
        <dbReference type="ARBA" id="ARBA00022741"/>
    </source>
</evidence>
<dbReference type="SUPFAM" id="SSF52540">
    <property type="entry name" value="P-loop containing nucleoside triphosphate hydrolases"/>
    <property type="match status" value="4"/>
</dbReference>
<keyword evidence="2 9" id="KW-0547">Nucleotide-binding</keyword>
<keyword evidence="4 9" id="KW-0378">Hydrolase</keyword>
<dbReference type="Gene3D" id="2.40.10.170">
    <property type="match status" value="1"/>
</dbReference>
<dbReference type="GO" id="GO:0003678">
    <property type="term" value="F:DNA helicase activity"/>
    <property type="evidence" value="ECO:0007669"/>
    <property type="project" value="TreeGrafter"/>
</dbReference>
<reference evidence="12" key="1">
    <citation type="submission" date="2020-10" db="EMBL/GenBank/DDBJ databases">
        <authorList>
            <person name="Gilroy R."/>
        </authorList>
    </citation>
    <scope>NUCLEOTIDE SEQUENCE</scope>
    <source>
        <strain evidence="12">10037</strain>
    </source>
</reference>
<gene>
    <name evidence="9 12" type="primary">mfd</name>
    <name evidence="12" type="ORF">IAB93_07915</name>
</gene>
<dbReference type="SUPFAM" id="SSF143517">
    <property type="entry name" value="TRCF domain-like"/>
    <property type="match status" value="1"/>
</dbReference>
<evidence type="ECO:0000313" key="12">
    <source>
        <dbReference type="EMBL" id="MBO8465902.1"/>
    </source>
</evidence>
<dbReference type="Gene3D" id="3.40.50.300">
    <property type="entry name" value="P-loop containing nucleotide triphosphate hydrolases"/>
    <property type="match status" value="2"/>
</dbReference>
<keyword evidence="8 9" id="KW-0234">DNA repair</keyword>
<dbReference type="GO" id="GO:0005524">
    <property type="term" value="F:ATP binding"/>
    <property type="evidence" value="ECO:0007669"/>
    <property type="project" value="UniProtKB-UniRule"/>
</dbReference>
<dbReference type="PANTHER" id="PTHR47964">
    <property type="entry name" value="ATP-DEPENDENT DNA HELICASE HOMOLOG RECG, CHLOROPLASTIC"/>
    <property type="match status" value="1"/>
</dbReference>
<evidence type="ECO:0000256" key="6">
    <source>
        <dbReference type="ARBA" id="ARBA00022840"/>
    </source>
</evidence>
<feature type="domain" description="Helicase ATP-binding" evidence="10">
    <location>
        <begin position="538"/>
        <end position="699"/>
    </location>
</feature>
<dbReference type="EC" id="3.6.4.-" evidence="9"/>
<evidence type="ECO:0000259" key="10">
    <source>
        <dbReference type="PROSITE" id="PS51192"/>
    </source>
</evidence>
<evidence type="ECO:0000256" key="4">
    <source>
        <dbReference type="ARBA" id="ARBA00022801"/>
    </source>
</evidence>
<comment type="caution">
    <text evidence="12">The sequence shown here is derived from an EMBL/GenBank/DDBJ whole genome shotgun (WGS) entry which is preliminary data.</text>
</comment>
<dbReference type="Proteomes" id="UP000823597">
    <property type="component" value="Unassembled WGS sequence"/>
</dbReference>
<dbReference type="HAMAP" id="MF_00969">
    <property type="entry name" value="TRCF"/>
    <property type="match status" value="1"/>
</dbReference>
<evidence type="ECO:0000256" key="5">
    <source>
        <dbReference type="ARBA" id="ARBA00022806"/>
    </source>
</evidence>
<evidence type="ECO:0000256" key="9">
    <source>
        <dbReference type="HAMAP-Rule" id="MF_00969"/>
    </source>
</evidence>
<comment type="similarity">
    <text evidence="9">In the C-terminal section; belongs to the helicase family. RecG subfamily.</text>
</comment>
<dbReference type="InterPro" id="IPR036101">
    <property type="entry name" value="CarD-like/TRCF_RID_sf"/>
</dbReference>
<protein>
    <recommendedName>
        <fullName evidence="9">Transcription-repair-coupling factor</fullName>
        <shortName evidence="9">TRCF</shortName>
        <ecNumber evidence="9">3.6.4.-</ecNumber>
    </recommendedName>
</protein>
<evidence type="ECO:0000259" key="11">
    <source>
        <dbReference type="PROSITE" id="PS51194"/>
    </source>
</evidence>
<dbReference type="SMART" id="SM00490">
    <property type="entry name" value="HELICc"/>
    <property type="match status" value="1"/>
</dbReference>
<name>A0A9D9N9Z3_9BACT</name>
<keyword evidence="3 9" id="KW-0227">DNA damage</keyword>
<comment type="similarity">
    <text evidence="9">In the N-terminal section; belongs to the UvrB family.</text>
</comment>
<dbReference type="Pfam" id="PF03461">
    <property type="entry name" value="TRCF"/>
    <property type="match status" value="1"/>
</dbReference>
<dbReference type="InterPro" id="IPR027417">
    <property type="entry name" value="P-loop_NTPase"/>
</dbReference>
<evidence type="ECO:0000256" key="8">
    <source>
        <dbReference type="ARBA" id="ARBA00023204"/>
    </source>
</evidence>
<sequence length="1075" mass="121072">MFISSEKTAEVSRAFAQSAPEIYVNGLYLSSKSFLVDAVADSGIHVILMPDKENAEYFASDIYNIRKSESIYLLPVSGARLEKSARKATCNVQRTAAISAIVDYGKRSSADDKGVIIVTYPEAIEEEFVDKGEVRNSILVLKTGEEISMTGLKEKLLEHGFVKTDYVSVPGEFALRGGIIDVFSFSNNVPYRISLFGDEIESIRLFDTNTQLSSESVDRVEIFPDISAGNETYVKRCGFFSFIPKDTVLWIDTVEMFRDKDYFKFFSNYRRVCLGATSMLPQGGDACKIQFNTSPQPSFNKNFELLTEDLKTRADHGYRICILSDKQSQIERLKSIFHTFGVGNVDFSAGFTIHKGFIDHDSKVCCYTDHEIFDRFHRTVQRRTVEMSESLTINDLTSFKIGDYVVHIDHGIGIFGGLVKVNMNGKMQEMVKLVYKDNDVVFVSVHSLHKISRYKSSETEEKPRINKIGSKTWQNLKTSAKSKLKDIAKDLIELYAKRRQAKGFAFSADTFMQQELESSFIYEDTPDQEKATKAVKADMEEDYPMDRLVCGDVGFGKTEVAIRAAFKAVADSKQVAVLVPTTILAFQHYNTFMSRLKDFPCTVDYLSRMRTAKEVKSVLERLADGKTDIIIGTHKLLGKEVKFKDLGLLIVDEEQKFGVAAKEKLKQLKVNVDTLTLTATPIPRTLQFSLLGARDLSIINTPPPNRIPVRTEIINFDGEMVKDIINHELDRGGQLFFVHNKIEELPGIASILKGLVPDADICIAHGQMEAKTLEDKVLDFMKGGYDILLCTTIISNGIDIPNANTMIINQAQNFGLSDLHQLRGRVGRSNRQAYCYLIVPPLVSVSDEARRRLKAIEAFSELGSGFNIAMQDLDIRGAGNLLGAQQSGFISDMGFETYQKILTEAMEELGYETGNIVRKDKDNFVSDCVIETDSELLIPDTYINIQAEKIRLYKELDSMTSDKEVERFRKEIADRFGPVPEQFSQLMTIVKIRIAAQNLGFEKLIIKNGVMIAHFISNPMSPYYKSPIFEKVIKYIQDHPALFKLKDNGGRLYISVRDVKGVEDAYKILDGIRNE</sequence>
<dbReference type="InterPro" id="IPR047112">
    <property type="entry name" value="RecG/Mfd"/>
</dbReference>
<organism evidence="12 13">
    <name type="scientific">Candidatus Merdivivens pullistercoris</name>
    <dbReference type="NCBI Taxonomy" id="2840873"/>
    <lineage>
        <taxon>Bacteria</taxon>
        <taxon>Pseudomonadati</taxon>
        <taxon>Bacteroidota</taxon>
        <taxon>Bacteroidia</taxon>
        <taxon>Bacteroidales</taxon>
        <taxon>Muribaculaceae</taxon>
        <taxon>Muribaculaceae incertae sedis</taxon>
        <taxon>Candidatus Merdivivens</taxon>
    </lineage>
</organism>
<dbReference type="InterPro" id="IPR014001">
    <property type="entry name" value="Helicase_ATP-bd"/>
</dbReference>
<dbReference type="Gene3D" id="3.30.2060.10">
    <property type="entry name" value="Penicillin-binding protein 1b domain"/>
    <property type="match status" value="1"/>
</dbReference>
<evidence type="ECO:0000256" key="7">
    <source>
        <dbReference type="ARBA" id="ARBA00023125"/>
    </source>
</evidence>
<feature type="domain" description="Helicase C-terminal" evidence="11">
    <location>
        <begin position="720"/>
        <end position="874"/>
    </location>
</feature>
<dbReference type="EMBL" id="JADIME010000084">
    <property type="protein sequence ID" value="MBO8465902.1"/>
    <property type="molecule type" value="Genomic_DNA"/>
</dbReference>
<dbReference type="InterPro" id="IPR003711">
    <property type="entry name" value="CarD-like/TRCF_RID"/>
</dbReference>
<dbReference type="AlphaFoldDB" id="A0A9D9N9Z3"/>
<dbReference type="GO" id="GO:0005737">
    <property type="term" value="C:cytoplasm"/>
    <property type="evidence" value="ECO:0007669"/>
    <property type="project" value="UniProtKB-SubCell"/>
</dbReference>
<evidence type="ECO:0000313" key="13">
    <source>
        <dbReference type="Proteomes" id="UP000823597"/>
    </source>
</evidence>
<dbReference type="SMART" id="SM00982">
    <property type="entry name" value="TRCF"/>
    <property type="match status" value="1"/>
</dbReference>
<dbReference type="Pfam" id="PF00270">
    <property type="entry name" value="DEAD"/>
    <property type="match status" value="1"/>
</dbReference>
<dbReference type="PANTHER" id="PTHR47964:SF1">
    <property type="entry name" value="ATP-DEPENDENT DNA HELICASE HOMOLOG RECG, CHLOROPLASTIC"/>
    <property type="match status" value="1"/>
</dbReference>
<dbReference type="InterPro" id="IPR011545">
    <property type="entry name" value="DEAD/DEAH_box_helicase_dom"/>
</dbReference>
<dbReference type="Gene3D" id="3.90.1150.50">
    <property type="entry name" value="Transcription-repair-coupling factor, D7 domain"/>
    <property type="match status" value="1"/>
</dbReference>
<dbReference type="Pfam" id="PF02559">
    <property type="entry name" value="CarD_TRCF_RID"/>
    <property type="match status" value="1"/>
</dbReference>
<comment type="function">
    <text evidence="9">Couples transcription and DNA repair by recognizing RNA polymerase (RNAP) stalled at DNA lesions. Mediates ATP-dependent release of RNAP and its truncated transcript from the DNA, and recruitment of nucleotide excision repair machinery to the damaged site.</text>
</comment>
<proteinExistence type="inferred from homology"/>
<keyword evidence="1 9" id="KW-0963">Cytoplasm</keyword>
<dbReference type="InterPro" id="IPR041471">
    <property type="entry name" value="UvrB_inter"/>
</dbReference>
<dbReference type="GO" id="GO:0016787">
    <property type="term" value="F:hydrolase activity"/>
    <property type="evidence" value="ECO:0007669"/>
    <property type="project" value="UniProtKB-KW"/>
</dbReference>
<dbReference type="InterPro" id="IPR005118">
    <property type="entry name" value="TRCF_C"/>
</dbReference>
<dbReference type="Pfam" id="PF17757">
    <property type="entry name" value="UvrB_inter"/>
    <property type="match status" value="1"/>
</dbReference>
<dbReference type="SUPFAM" id="SSF141259">
    <property type="entry name" value="CarD-like"/>
    <property type="match status" value="1"/>
</dbReference>
<dbReference type="InterPro" id="IPR001650">
    <property type="entry name" value="Helicase_C-like"/>
</dbReference>
<dbReference type="GO" id="GO:0000716">
    <property type="term" value="P:transcription-coupled nucleotide-excision repair, DNA damage recognition"/>
    <property type="evidence" value="ECO:0007669"/>
    <property type="project" value="UniProtKB-UniRule"/>
</dbReference>
<dbReference type="NCBIfam" id="TIGR00580">
    <property type="entry name" value="mfd"/>
    <property type="match status" value="1"/>
</dbReference>
<evidence type="ECO:0000256" key="3">
    <source>
        <dbReference type="ARBA" id="ARBA00022763"/>
    </source>
</evidence>
<reference evidence="12" key="2">
    <citation type="journal article" date="2021" name="PeerJ">
        <title>Extensive microbial diversity within the chicken gut microbiome revealed by metagenomics and culture.</title>
        <authorList>
            <person name="Gilroy R."/>
            <person name="Ravi A."/>
            <person name="Getino M."/>
            <person name="Pursley I."/>
            <person name="Horton D.L."/>
            <person name="Alikhan N.F."/>
            <person name="Baker D."/>
            <person name="Gharbi K."/>
            <person name="Hall N."/>
            <person name="Watson M."/>
            <person name="Adriaenssens E.M."/>
            <person name="Foster-Nyarko E."/>
            <person name="Jarju S."/>
            <person name="Secka A."/>
            <person name="Antonio M."/>
            <person name="Oren A."/>
            <person name="Chaudhuri R.R."/>
            <person name="La Ragione R."/>
            <person name="Hildebrand F."/>
            <person name="Pallen M.J."/>
        </authorList>
    </citation>
    <scope>NUCLEOTIDE SEQUENCE</scope>
    <source>
        <strain evidence="12">10037</strain>
    </source>
</reference>
<keyword evidence="5" id="KW-0347">Helicase</keyword>
<dbReference type="InterPro" id="IPR037235">
    <property type="entry name" value="TRCF-like_C_D7"/>
</dbReference>
<dbReference type="Pfam" id="PF00271">
    <property type="entry name" value="Helicase_C"/>
    <property type="match status" value="1"/>
</dbReference>
<dbReference type="InterPro" id="IPR004576">
    <property type="entry name" value="Mfd"/>
</dbReference>
<dbReference type="PROSITE" id="PS51192">
    <property type="entry name" value="HELICASE_ATP_BIND_1"/>
    <property type="match status" value="1"/>
</dbReference>
<dbReference type="PROSITE" id="PS51194">
    <property type="entry name" value="HELICASE_CTER"/>
    <property type="match status" value="1"/>
</dbReference>
<evidence type="ECO:0000256" key="1">
    <source>
        <dbReference type="ARBA" id="ARBA00022490"/>
    </source>
</evidence>